<keyword evidence="1" id="KW-1133">Transmembrane helix</keyword>
<keyword evidence="1" id="KW-0812">Transmembrane</keyword>
<name>A0A0H2RAJ2_9AGAM</name>
<gene>
    <name evidence="2" type="ORF">SCHPADRAFT_589809</name>
</gene>
<evidence type="ECO:0000256" key="1">
    <source>
        <dbReference type="SAM" id="Phobius"/>
    </source>
</evidence>
<accession>A0A0H2RAJ2</accession>
<dbReference type="EMBL" id="KQ086073">
    <property type="protein sequence ID" value="KLO08885.1"/>
    <property type="molecule type" value="Genomic_DNA"/>
</dbReference>
<keyword evidence="3" id="KW-1185">Reference proteome</keyword>
<reference evidence="2 3" key="1">
    <citation type="submission" date="2015-04" db="EMBL/GenBank/DDBJ databases">
        <title>Complete genome sequence of Schizopora paradoxa KUC8140, a cosmopolitan wood degrader in East Asia.</title>
        <authorList>
            <consortium name="DOE Joint Genome Institute"/>
            <person name="Min B."/>
            <person name="Park H."/>
            <person name="Jang Y."/>
            <person name="Kim J.-J."/>
            <person name="Kim K.H."/>
            <person name="Pangilinan J."/>
            <person name="Lipzen A."/>
            <person name="Riley R."/>
            <person name="Grigoriev I.V."/>
            <person name="Spatafora J.W."/>
            <person name="Choi I.-G."/>
        </authorList>
    </citation>
    <scope>NUCLEOTIDE SEQUENCE [LARGE SCALE GENOMIC DNA]</scope>
    <source>
        <strain evidence="2 3">KUC8140</strain>
    </source>
</reference>
<keyword evidence="1" id="KW-0472">Membrane</keyword>
<evidence type="ECO:0000313" key="2">
    <source>
        <dbReference type="EMBL" id="KLO08885.1"/>
    </source>
</evidence>
<dbReference type="AlphaFoldDB" id="A0A0H2RAJ2"/>
<evidence type="ECO:0000313" key="3">
    <source>
        <dbReference type="Proteomes" id="UP000053477"/>
    </source>
</evidence>
<protein>
    <submittedName>
        <fullName evidence="2">Uncharacterized protein</fullName>
    </submittedName>
</protein>
<feature type="transmembrane region" description="Helical" evidence="1">
    <location>
        <begin position="97"/>
        <end position="119"/>
    </location>
</feature>
<organism evidence="2 3">
    <name type="scientific">Schizopora paradoxa</name>
    <dbReference type="NCBI Taxonomy" id="27342"/>
    <lineage>
        <taxon>Eukaryota</taxon>
        <taxon>Fungi</taxon>
        <taxon>Dikarya</taxon>
        <taxon>Basidiomycota</taxon>
        <taxon>Agaricomycotina</taxon>
        <taxon>Agaricomycetes</taxon>
        <taxon>Hymenochaetales</taxon>
        <taxon>Schizoporaceae</taxon>
        <taxon>Schizopora</taxon>
    </lineage>
</organism>
<dbReference type="InParanoid" id="A0A0H2RAJ2"/>
<dbReference type="Proteomes" id="UP000053477">
    <property type="component" value="Unassembled WGS sequence"/>
</dbReference>
<proteinExistence type="predicted"/>
<sequence length="166" mass="18986">MAWLSIDLLSGNEPAMIASEICDDKCPFLGCTLYSVILQDHTFSVCVFHTSSRSMPLELDSTNIYFEMGNQTCNMFIFTPNFDNQVRLFGALTITTFLHPSVLILSINILSTPLILLIPSDLRKARRNRMVHSSKFEISHETSDTTRYWQYWNASMFEVEVPDTCL</sequence>